<protein>
    <submittedName>
        <fullName evidence="2">Uncharacterized protein</fullName>
    </submittedName>
</protein>
<dbReference type="EMBL" id="MNAD01000957">
    <property type="protein sequence ID" value="OJT09274.1"/>
    <property type="molecule type" value="Genomic_DNA"/>
</dbReference>
<name>A0A1M2VNU7_TRAPU</name>
<proteinExistence type="predicted"/>
<dbReference type="AlphaFoldDB" id="A0A1M2VNU7"/>
<dbReference type="OrthoDB" id="2746912at2759"/>
<evidence type="ECO:0000256" key="1">
    <source>
        <dbReference type="SAM" id="MobiDB-lite"/>
    </source>
</evidence>
<evidence type="ECO:0000313" key="2">
    <source>
        <dbReference type="EMBL" id="OJT09274.1"/>
    </source>
</evidence>
<feature type="compositionally biased region" description="Polar residues" evidence="1">
    <location>
        <begin position="290"/>
        <end position="302"/>
    </location>
</feature>
<comment type="caution">
    <text evidence="2">The sequence shown here is derived from an EMBL/GenBank/DDBJ whole genome shotgun (WGS) entry which is preliminary data.</text>
</comment>
<organism evidence="2 3">
    <name type="scientific">Trametes pubescens</name>
    <name type="common">White-rot fungus</name>
    <dbReference type="NCBI Taxonomy" id="154538"/>
    <lineage>
        <taxon>Eukaryota</taxon>
        <taxon>Fungi</taxon>
        <taxon>Dikarya</taxon>
        <taxon>Basidiomycota</taxon>
        <taxon>Agaricomycotina</taxon>
        <taxon>Agaricomycetes</taxon>
        <taxon>Polyporales</taxon>
        <taxon>Polyporaceae</taxon>
        <taxon>Trametes</taxon>
    </lineage>
</organism>
<sequence>MSSLVQDRDVSTDGSDTRIVGTLSKLYIAHSLSLVPTHPWLQLLDSEARRFVLPPWFAAQPTRLGFELDTEDLPDGPAHRRTIDIFPQTIRFANKAKGETIVIQLERYRIWLCASVCILPSSHLAHSPRYVSRLSDLKRLPFPRAFEEESLSDGSHPSSLQHCVRFWTDGSKSFGDSDRTVRLTCTRWPTADSYCLDIIIEGRVYAPQSAPRWAHGPPHKPVTRHMSVLGPKAQMLGKPRHSLTHISLRQKRRTRAMDAVTAAYVEKRPSTPLEMTFLQPGPSNPRPVQGPSSERLPTTPRTGGSGVPVPGFYPWL</sequence>
<reference evidence="2 3" key="1">
    <citation type="submission" date="2016-10" db="EMBL/GenBank/DDBJ databases">
        <title>Genome sequence of the basidiomycete white-rot fungus Trametes pubescens.</title>
        <authorList>
            <person name="Makela M.R."/>
            <person name="Granchi Z."/>
            <person name="Peng M."/>
            <person name="De Vries R.P."/>
            <person name="Grigoriev I."/>
            <person name="Riley R."/>
            <person name="Hilden K."/>
        </authorList>
    </citation>
    <scope>NUCLEOTIDE SEQUENCE [LARGE SCALE GENOMIC DNA]</scope>
    <source>
        <strain evidence="2 3">FBCC735</strain>
    </source>
</reference>
<dbReference type="Proteomes" id="UP000184267">
    <property type="component" value="Unassembled WGS sequence"/>
</dbReference>
<gene>
    <name evidence="2" type="ORF">TRAPUB_14271</name>
</gene>
<accession>A0A1M2VNU7</accession>
<feature type="region of interest" description="Disordered" evidence="1">
    <location>
        <begin position="273"/>
        <end position="310"/>
    </location>
</feature>
<evidence type="ECO:0000313" key="3">
    <source>
        <dbReference type="Proteomes" id="UP000184267"/>
    </source>
</evidence>
<keyword evidence="3" id="KW-1185">Reference proteome</keyword>